<dbReference type="RefSeq" id="WP_221031258.1">
    <property type="nucleotide sequence ID" value="NZ_CP139781.1"/>
</dbReference>
<evidence type="ECO:0000256" key="1">
    <source>
        <dbReference type="SAM" id="SignalP"/>
    </source>
</evidence>
<reference evidence="2 3" key="1">
    <citation type="submission" date="2023-12" db="EMBL/GenBank/DDBJ databases">
        <title>Description of an unclassified Opitutus bacterium of Verrucomicrobiota.</title>
        <authorList>
            <person name="Zhang D.-F."/>
        </authorList>
    </citation>
    <scope>NUCLEOTIDE SEQUENCE [LARGE SCALE GENOMIC DNA]</scope>
    <source>
        <strain evidence="2 3">WL0086</strain>
    </source>
</reference>
<accession>A0ABZ1C4P8</accession>
<feature type="signal peptide" evidence="1">
    <location>
        <begin position="1"/>
        <end position="38"/>
    </location>
</feature>
<evidence type="ECO:0000313" key="3">
    <source>
        <dbReference type="Proteomes" id="UP000738431"/>
    </source>
</evidence>
<keyword evidence="1" id="KW-0732">Signal</keyword>
<sequence>MYNFAFQRFRLHRCGLARLFAALATLVLAALAPLVAPAAEEDQGPLKIAFTSSMFADVNENDARASLRIWADTITSQRGLNAEPEVVIFSSTDAMAASLLAHETDAVALPAYEFAHLLPRVEFDHMYRLSEYGTAEDTRYILLVNTPPGSPEPTLADFAGRELLILDNANSSLALPWLDRELTTAGLPPATEHFGRLTRKSKLSQAVLPVFFGQVSASLVTAQGFATMSELNPQIGKRLHPIATSQPYPNRIFAFRKGYESPELDGIIETIADLQNTSKGAQILMIFQTEAVLPLAREELDPTLELLGLTTP</sequence>
<feature type="chain" id="PRO_5046095432" evidence="1">
    <location>
        <begin position="39"/>
        <end position="312"/>
    </location>
</feature>
<dbReference type="Pfam" id="PF12974">
    <property type="entry name" value="Phosphonate-bd"/>
    <property type="match status" value="1"/>
</dbReference>
<gene>
    <name evidence="2" type="ORF">K1X11_016055</name>
</gene>
<evidence type="ECO:0000313" key="2">
    <source>
        <dbReference type="EMBL" id="WRQ86330.1"/>
    </source>
</evidence>
<dbReference type="EMBL" id="CP139781">
    <property type="protein sequence ID" value="WRQ86330.1"/>
    <property type="molecule type" value="Genomic_DNA"/>
</dbReference>
<proteinExistence type="predicted"/>
<dbReference type="Proteomes" id="UP000738431">
    <property type="component" value="Chromosome"/>
</dbReference>
<protein>
    <submittedName>
        <fullName evidence="2">PhnD/SsuA/transferrin family substrate-binding protein</fullName>
    </submittedName>
</protein>
<dbReference type="SUPFAM" id="SSF53850">
    <property type="entry name" value="Periplasmic binding protein-like II"/>
    <property type="match status" value="1"/>
</dbReference>
<name>A0ABZ1C4P8_9BACT</name>
<organism evidence="2 3">
    <name type="scientific">Actomonas aquatica</name>
    <dbReference type="NCBI Taxonomy" id="2866162"/>
    <lineage>
        <taxon>Bacteria</taxon>
        <taxon>Pseudomonadati</taxon>
        <taxon>Verrucomicrobiota</taxon>
        <taxon>Opitutia</taxon>
        <taxon>Opitutales</taxon>
        <taxon>Opitutaceae</taxon>
        <taxon>Actomonas</taxon>
    </lineage>
</organism>
<keyword evidence="3" id="KW-1185">Reference proteome</keyword>
<dbReference type="Gene3D" id="3.40.190.10">
    <property type="entry name" value="Periplasmic binding protein-like II"/>
    <property type="match status" value="2"/>
</dbReference>